<reference evidence="1 2" key="1">
    <citation type="journal article" date="2018" name="Sci. Rep.">
        <title>Genomic signatures of local adaptation to the degree of environmental predictability in rotifers.</title>
        <authorList>
            <person name="Franch-Gras L."/>
            <person name="Hahn C."/>
            <person name="Garcia-Roger E.M."/>
            <person name="Carmona M.J."/>
            <person name="Serra M."/>
            <person name="Gomez A."/>
        </authorList>
    </citation>
    <scope>NUCLEOTIDE SEQUENCE [LARGE SCALE GENOMIC DNA]</scope>
    <source>
        <strain evidence="1">HYR1</strain>
    </source>
</reference>
<keyword evidence="2" id="KW-1185">Reference proteome</keyword>
<proteinExistence type="predicted"/>
<organism evidence="1 2">
    <name type="scientific">Brachionus plicatilis</name>
    <name type="common">Marine rotifer</name>
    <name type="synonym">Brachionus muelleri</name>
    <dbReference type="NCBI Taxonomy" id="10195"/>
    <lineage>
        <taxon>Eukaryota</taxon>
        <taxon>Metazoa</taxon>
        <taxon>Spiralia</taxon>
        <taxon>Gnathifera</taxon>
        <taxon>Rotifera</taxon>
        <taxon>Eurotatoria</taxon>
        <taxon>Monogononta</taxon>
        <taxon>Pseudotrocha</taxon>
        <taxon>Ploima</taxon>
        <taxon>Brachionidae</taxon>
        <taxon>Brachionus</taxon>
    </lineage>
</organism>
<sequence>MSLSMSSSFKNLSTSTKSSIGICAKQINSTFYEKILIFNHVIVEFLNISLFDSVDYFGKRFQVIF</sequence>
<dbReference type="Proteomes" id="UP000276133">
    <property type="component" value="Unassembled WGS sequence"/>
</dbReference>
<protein>
    <submittedName>
        <fullName evidence="1">Uncharacterized protein</fullName>
    </submittedName>
</protein>
<comment type="caution">
    <text evidence="1">The sequence shown here is derived from an EMBL/GenBank/DDBJ whole genome shotgun (WGS) entry which is preliminary data.</text>
</comment>
<name>A0A3M7SRE0_BRAPC</name>
<evidence type="ECO:0000313" key="1">
    <source>
        <dbReference type="EMBL" id="RNA38167.1"/>
    </source>
</evidence>
<gene>
    <name evidence="1" type="ORF">BpHYR1_024609</name>
</gene>
<accession>A0A3M7SRE0</accession>
<dbReference type="EMBL" id="REGN01000910">
    <property type="protein sequence ID" value="RNA38167.1"/>
    <property type="molecule type" value="Genomic_DNA"/>
</dbReference>
<evidence type="ECO:0000313" key="2">
    <source>
        <dbReference type="Proteomes" id="UP000276133"/>
    </source>
</evidence>
<dbReference type="AlphaFoldDB" id="A0A3M7SRE0"/>